<dbReference type="InterPro" id="IPR014016">
    <property type="entry name" value="UvrD-like_ATP-bd"/>
</dbReference>
<dbReference type="AlphaFoldDB" id="A0A9D6Z1K3"/>
<evidence type="ECO:0000259" key="16">
    <source>
        <dbReference type="PROSITE" id="PS51217"/>
    </source>
</evidence>
<comment type="catalytic activity">
    <reaction evidence="13">
        <text>ATP + H2O = ADP + phosphate + H(+)</text>
        <dbReference type="Rhea" id="RHEA:13065"/>
        <dbReference type="ChEBI" id="CHEBI:15377"/>
        <dbReference type="ChEBI" id="CHEBI:15378"/>
        <dbReference type="ChEBI" id="CHEBI:30616"/>
        <dbReference type="ChEBI" id="CHEBI:43474"/>
        <dbReference type="ChEBI" id="CHEBI:456216"/>
        <dbReference type="EC" id="5.6.2.4"/>
    </reaction>
</comment>
<evidence type="ECO:0000256" key="1">
    <source>
        <dbReference type="ARBA" id="ARBA00022722"/>
    </source>
</evidence>
<comment type="caution">
    <text evidence="17">The sequence shown here is derived from an EMBL/GenBank/DDBJ whole genome shotgun (WGS) entry which is preliminary data.</text>
</comment>
<dbReference type="Pfam" id="PF12705">
    <property type="entry name" value="PDDEXK_1"/>
    <property type="match status" value="1"/>
</dbReference>
<evidence type="ECO:0000256" key="12">
    <source>
        <dbReference type="ARBA" id="ARBA00034808"/>
    </source>
</evidence>
<evidence type="ECO:0000256" key="5">
    <source>
        <dbReference type="ARBA" id="ARBA00022806"/>
    </source>
</evidence>
<dbReference type="GO" id="GO:0005524">
    <property type="term" value="F:ATP binding"/>
    <property type="evidence" value="ECO:0007669"/>
    <property type="project" value="UniProtKB-UniRule"/>
</dbReference>
<dbReference type="InterPro" id="IPR038726">
    <property type="entry name" value="PDDEXK_AddAB-type"/>
</dbReference>
<dbReference type="PROSITE" id="PS51198">
    <property type="entry name" value="UVRD_HELICASE_ATP_BIND"/>
    <property type="match status" value="1"/>
</dbReference>
<keyword evidence="1" id="KW-0540">Nuclease</keyword>
<dbReference type="Pfam" id="PF13361">
    <property type="entry name" value="UvrD_C"/>
    <property type="match status" value="1"/>
</dbReference>
<name>A0A9D6Z1K3_9BACT</name>
<evidence type="ECO:0000256" key="7">
    <source>
        <dbReference type="ARBA" id="ARBA00022840"/>
    </source>
</evidence>
<dbReference type="InterPro" id="IPR011335">
    <property type="entry name" value="Restrct_endonuc-II-like"/>
</dbReference>
<evidence type="ECO:0000256" key="3">
    <source>
        <dbReference type="ARBA" id="ARBA00022763"/>
    </source>
</evidence>
<proteinExistence type="predicted"/>
<organism evidence="17 18">
    <name type="scientific">Desulfomonile tiedjei</name>
    <dbReference type="NCBI Taxonomy" id="2358"/>
    <lineage>
        <taxon>Bacteria</taxon>
        <taxon>Pseudomonadati</taxon>
        <taxon>Thermodesulfobacteriota</taxon>
        <taxon>Desulfomonilia</taxon>
        <taxon>Desulfomonilales</taxon>
        <taxon>Desulfomonilaceae</taxon>
        <taxon>Desulfomonile</taxon>
    </lineage>
</organism>
<dbReference type="PANTHER" id="PTHR11070">
    <property type="entry name" value="UVRD / RECB / PCRA DNA HELICASE FAMILY MEMBER"/>
    <property type="match status" value="1"/>
</dbReference>
<dbReference type="GO" id="GO:0004527">
    <property type="term" value="F:exonuclease activity"/>
    <property type="evidence" value="ECO:0007669"/>
    <property type="project" value="UniProtKB-KW"/>
</dbReference>
<sequence>MNPKNQNSLTDEKDRAAIREELAVCMMVEAAAGTGKTTMMVDRMIALLQERECSIHELAAVTFTRKAAAELRSRFQLKLEEKLRDPAFSNNSFLLAALANIEKCFVGTIHSFCARLLRERPIEAGVEISFREIDEDEDSIFRNAAWDDYFARLNAAGDPLLAELRNAGLAVNDLQEAFNRYAGFPDVPEWPVEAVDPVDFAVVKKMIEGLGSHAQQIAEIMPHEDQDELMRRYSRAARMINRADLDSPPDLIAVLKELRWKKSPGIEPDKWPVGGRQAKEEKAGWEDYHNDASKWLDHLSRASYPLVLKTIQPVRALYDRLRAEAGVLNYQDLLVKAADLLRDKPHVRAYFKKRFKKLLVDEFQDTDPIQAEVMMLLTAIDPAETDWEKCEPESGSLFVVGDPKQSIYRFRRADIVTYTKVKEILTKSGGKIVHLQNNFRSSPPIIEWVNGVFQGRFKGPSEYEPEYVGLLTTGSQDPGAAWGVQGNFIPADLTTKDAIVEYESDLIARFIVQAVENKTPMPRKKEQIALGWEPHARFDDFLIVTMRKDRLGVYASKLQKYGIPHQVTGGDALNQAAEIALLKNCVSAATQPDNPVALVAALRSELFGISDDALYWFKRGGGEFSFLSEVPASFHHPEAAALSDAFTRLNRYWELFKALPPVAAMESTVADMGLAASAAMVPEGNARAGSLLKVVELLRPMQGTAWTVSELLDYIQTIQSSNEKRDAIPAREDDKPFVRVMNLHKVKGLEAPIVFLADPSGANDSHVVRFHIDRSKGTPKGYLALRDPNWERERYAPSIAMPADWESLEKKERAFQDAESTRLLYVAATRASHQLIVSQRTDSNFRYNPWKSFREALQKRPTFSLPGHFQAPSQQPIEILDAEVATAEAKIRDQWNAIFSPTYHSAGVKQLTVDHAAFPRSEDGRGVKWGSAIHSMLQTAMIEDTEDLAAIARSTLLEEGFDKPDSLVKDAVETVRSVMASSIWQRAKKSPKCMVEVPFEIVEKTVDAVGKQIDTILRGAIDLVFLEDDKWVIVDYKTDSPPKDQLPALVELYRGQVRKYAEVWERMTGAKASECGLYFAHYGEYIIC</sequence>
<accession>A0A9D6Z1K3</accession>
<dbReference type="Pfam" id="PF00580">
    <property type="entry name" value="UvrD-helicase"/>
    <property type="match status" value="1"/>
</dbReference>
<feature type="domain" description="UvrD-like helicase ATP-binding" evidence="15">
    <location>
        <begin position="9"/>
        <end position="442"/>
    </location>
</feature>
<evidence type="ECO:0000259" key="15">
    <source>
        <dbReference type="PROSITE" id="PS51198"/>
    </source>
</evidence>
<evidence type="ECO:0000256" key="9">
    <source>
        <dbReference type="ARBA" id="ARBA00023204"/>
    </source>
</evidence>
<dbReference type="PROSITE" id="PS51217">
    <property type="entry name" value="UVRD_HELICASE_CTER"/>
    <property type="match status" value="1"/>
</dbReference>
<dbReference type="Gene3D" id="3.40.50.300">
    <property type="entry name" value="P-loop containing nucleotide triphosphate hydrolases"/>
    <property type="match status" value="4"/>
</dbReference>
<feature type="binding site" evidence="14">
    <location>
        <begin position="30"/>
        <end position="37"/>
    </location>
    <ligand>
        <name>ATP</name>
        <dbReference type="ChEBI" id="CHEBI:30616"/>
    </ligand>
</feature>
<evidence type="ECO:0000256" key="6">
    <source>
        <dbReference type="ARBA" id="ARBA00022839"/>
    </source>
</evidence>
<dbReference type="GO" id="GO:0000725">
    <property type="term" value="P:recombinational repair"/>
    <property type="evidence" value="ECO:0007669"/>
    <property type="project" value="TreeGrafter"/>
</dbReference>
<reference evidence="17" key="1">
    <citation type="submission" date="2020-07" db="EMBL/GenBank/DDBJ databases">
        <title>Huge and variable diversity of episymbiotic CPR bacteria and DPANN archaea in groundwater ecosystems.</title>
        <authorList>
            <person name="He C.Y."/>
            <person name="Keren R."/>
            <person name="Whittaker M."/>
            <person name="Farag I.F."/>
            <person name="Doudna J."/>
            <person name="Cate J.H.D."/>
            <person name="Banfield J.F."/>
        </authorList>
    </citation>
    <scope>NUCLEOTIDE SEQUENCE</scope>
    <source>
        <strain evidence="17">NC_groundwater_1664_Pr3_B-0.1um_52_9</strain>
    </source>
</reference>
<keyword evidence="9" id="KW-0234">DNA repair</keyword>
<dbReference type="Gene3D" id="3.90.320.10">
    <property type="match status" value="1"/>
</dbReference>
<comment type="catalytic activity">
    <reaction evidence="11">
        <text>Couples ATP hydrolysis with the unwinding of duplex DNA by translocating in the 3'-5' direction.</text>
        <dbReference type="EC" id="5.6.2.4"/>
    </reaction>
</comment>
<keyword evidence="6" id="KW-0269">Exonuclease</keyword>
<keyword evidence="7 14" id="KW-0067">ATP-binding</keyword>
<evidence type="ECO:0000256" key="2">
    <source>
        <dbReference type="ARBA" id="ARBA00022741"/>
    </source>
</evidence>
<dbReference type="InterPro" id="IPR014017">
    <property type="entry name" value="DNA_helicase_UvrD-like_C"/>
</dbReference>
<evidence type="ECO:0000256" key="10">
    <source>
        <dbReference type="ARBA" id="ARBA00023235"/>
    </source>
</evidence>
<dbReference type="EC" id="5.6.2.4" evidence="12"/>
<evidence type="ECO:0000256" key="8">
    <source>
        <dbReference type="ARBA" id="ARBA00023125"/>
    </source>
</evidence>
<dbReference type="GO" id="GO:0009338">
    <property type="term" value="C:exodeoxyribonuclease V complex"/>
    <property type="evidence" value="ECO:0007669"/>
    <property type="project" value="TreeGrafter"/>
</dbReference>
<keyword evidence="4 14" id="KW-0378">Hydrolase</keyword>
<keyword evidence="5 14" id="KW-0347">Helicase</keyword>
<evidence type="ECO:0000256" key="14">
    <source>
        <dbReference type="PROSITE-ProRule" id="PRU00560"/>
    </source>
</evidence>
<dbReference type="EMBL" id="JACRDE010000442">
    <property type="protein sequence ID" value="MBI5251173.1"/>
    <property type="molecule type" value="Genomic_DNA"/>
</dbReference>
<keyword evidence="2 14" id="KW-0547">Nucleotide-binding</keyword>
<dbReference type="GO" id="GO:0043138">
    <property type="term" value="F:3'-5' DNA helicase activity"/>
    <property type="evidence" value="ECO:0007669"/>
    <property type="project" value="UniProtKB-EC"/>
</dbReference>
<evidence type="ECO:0000256" key="13">
    <source>
        <dbReference type="ARBA" id="ARBA00048988"/>
    </source>
</evidence>
<keyword evidence="8" id="KW-0238">DNA-binding</keyword>
<dbReference type="GO" id="GO:0005829">
    <property type="term" value="C:cytosol"/>
    <property type="evidence" value="ECO:0007669"/>
    <property type="project" value="TreeGrafter"/>
</dbReference>
<evidence type="ECO:0000313" key="17">
    <source>
        <dbReference type="EMBL" id="MBI5251173.1"/>
    </source>
</evidence>
<keyword evidence="3" id="KW-0227">DNA damage</keyword>
<dbReference type="SUPFAM" id="SSF52540">
    <property type="entry name" value="P-loop containing nucleoside triphosphate hydrolases"/>
    <property type="match status" value="1"/>
</dbReference>
<protein>
    <recommendedName>
        <fullName evidence="12">DNA 3'-5' helicase</fullName>
        <ecNumber evidence="12">5.6.2.4</ecNumber>
    </recommendedName>
</protein>
<evidence type="ECO:0000256" key="4">
    <source>
        <dbReference type="ARBA" id="ARBA00022801"/>
    </source>
</evidence>
<gene>
    <name evidence="17" type="ORF">HY912_16920</name>
</gene>
<keyword evidence="10" id="KW-0413">Isomerase</keyword>
<dbReference type="Proteomes" id="UP000807825">
    <property type="component" value="Unassembled WGS sequence"/>
</dbReference>
<feature type="domain" description="UvrD-like helicase C-terminal" evidence="16">
    <location>
        <begin position="443"/>
        <end position="748"/>
    </location>
</feature>
<dbReference type="GO" id="GO:0003677">
    <property type="term" value="F:DNA binding"/>
    <property type="evidence" value="ECO:0007669"/>
    <property type="project" value="UniProtKB-KW"/>
</dbReference>
<dbReference type="SUPFAM" id="SSF52980">
    <property type="entry name" value="Restriction endonuclease-like"/>
    <property type="match status" value="1"/>
</dbReference>
<dbReference type="InterPro" id="IPR011604">
    <property type="entry name" value="PDDEXK-like_dom_sf"/>
</dbReference>
<evidence type="ECO:0000256" key="11">
    <source>
        <dbReference type="ARBA" id="ARBA00034617"/>
    </source>
</evidence>
<dbReference type="InterPro" id="IPR027417">
    <property type="entry name" value="P-loop_NTPase"/>
</dbReference>
<dbReference type="InterPro" id="IPR000212">
    <property type="entry name" value="DNA_helicase_UvrD/REP"/>
</dbReference>
<dbReference type="PANTHER" id="PTHR11070:SF23">
    <property type="entry name" value="RECBCD ENZYME SUBUNIT RECB"/>
    <property type="match status" value="1"/>
</dbReference>
<evidence type="ECO:0000313" key="18">
    <source>
        <dbReference type="Proteomes" id="UP000807825"/>
    </source>
</evidence>